<dbReference type="EMBL" id="GBRH01264962">
    <property type="protein sequence ID" value="JAD32933.1"/>
    <property type="molecule type" value="Transcribed_RNA"/>
</dbReference>
<accession>A0A0A8Z5F6</accession>
<protein>
    <submittedName>
        <fullName evidence="1">Uncharacterized protein</fullName>
    </submittedName>
</protein>
<reference evidence="1" key="1">
    <citation type="submission" date="2014-09" db="EMBL/GenBank/DDBJ databases">
        <authorList>
            <person name="Magalhaes I.L.F."/>
            <person name="Oliveira U."/>
            <person name="Santos F.R."/>
            <person name="Vidigal T.H.D.A."/>
            <person name="Brescovit A.D."/>
            <person name="Santos A.J."/>
        </authorList>
    </citation>
    <scope>NUCLEOTIDE SEQUENCE</scope>
    <source>
        <tissue evidence="1">Shoot tissue taken approximately 20 cm above the soil surface</tissue>
    </source>
</reference>
<dbReference type="AlphaFoldDB" id="A0A0A8Z5F6"/>
<reference evidence="1" key="2">
    <citation type="journal article" date="2015" name="Data Brief">
        <title>Shoot transcriptome of the giant reed, Arundo donax.</title>
        <authorList>
            <person name="Barrero R.A."/>
            <person name="Guerrero F.D."/>
            <person name="Moolhuijzen P."/>
            <person name="Goolsby J.A."/>
            <person name="Tidwell J."/>
            <person name="Bellgard S.E."/>
            <person name="Bellgard M.I."/>
        </authorList>
    </citation>
    <scope>NUCLEOTIDE SEQUENCE</scope>
    <source>
        <tissue evidence="1">Shoot tissue taken approximately 20 cm above the soil surface</tissue>
    </source>
</reference>
<proteinExistence type="predicted"/>
<organism evidence="1">
    <name type="scientific">Arundo donax</name>
    <name type="common">Giant reed</name>
    <name type="synonym">Donax arundinaceus</name>
    <dbReference type="NCBI Taxonomy" id="35708"/>
    <lineage>
        <taxon>Eukaryota</taxon>
        <taxon>Viridiplantae</taxon>
        <taxon>Streptophyta</taxon>
        <taxon>Embryophyta</taxon>
        <taxon>Tracheophyta</taxon>
        <taxon>Spermatophyta</taxon>
        <taxon>Magnoliopsida</taxon>
        <taxon>Liliopsida</taxon>
        <taxon>Poales</taxon>
        <taxon>Poaceae</taxon>
        <taxon>PACMAD clade</taxon>
        <taxon>Arundinoideae</taxon>
        <taxon>Arundineae</taxon>
        <taxon>Arundo</taxon>
    </lineage>
</organism>
<sequence>MATGISKSQSIGIPIMHTVHHFPNATGDPLSCQTLAAYQRTIRADSNH</sequence>
<evidence type="ECO:0000313" key="1">
    <source>
        <dbReference type="EMBL" id="JAD32933.1"/>
    </source>
</evidence>
<name>A0A0A8Z5F6_ARUDO</name>